<feature type="compositionally biased region" description="Gly residues" evidence="4">
    <location>
        <begin position="300"/>
        <end position="317"/>
    </location>
</feature>
<feature type="compositionally biased region" description="Low complexity" evidence="4">
    <location>
        <begin position="279"/>
        <end position="299"/>
    </location>
</feature>
<keyword evidence="3" id="KW-0732">Signal</keyword>
<keyword evidence="5" id="KW-0472">Membrane</keyword>
<reference evidence="7" key="1">
    <citation type="journal article" date="2019" name="Int. J. Syst. Evol. Microbiol.">
        <title>The Global Catalogue of Microorganisms (GCM) 10K type strain sequencing project: providing services to taxonomists for standard genome sequencing and annotation.</title>
        <authorList>
            <consortium name="The Broad Institute Genomics Platform"/>
            <consortium name="The Broad Institute Genome Sequencing Center for Infectious Disease"/>
            <person name="Wu L."/>
            <person name="Ma J."/>
        </authorList>
    </citation>
    <scope>NUCLEOTIDE SEQUENCE [LARGE SCALE GENOMIC DNA]</scope>
    <source>
        <strain evidence="7">JCM 18657</strain>
    </source>
</reference>
<keyword evidence="5" id="KW-1133">Transmembrane helix</keyword>
<evidence type="ECO:0000256" key="1">
    <source>
        <dbReference type="ARBA" id="ARBA00008520"/>
    </source>
</evidence>
<feature type="region of interest" description="Disordered" evidence="4">
    <location>
        <begin position="488"/>
        <end position="511"/>
    </location>
</feature>
<dbReference type="RefSeq" id="WP_170209379.1">
    <property type="nucleotide sequence ID" value="NZ_JBHTGQ010000002.1"/>
</dbReference>
<protein>
    <submittedName>
        <fullName evidence="6">Extracellular solute-binding protein</fullName>
    </submittedName>
</protein>
<comment type="similarity">
    <text evidence="1">Belongs to the bacterial solute-binding protein 1 family.</text>
</comment>
<feature type="region of interest" description="Disordered" evidence="4">
    <location>
        <begin position="456"/>
        <end position="476"/>
    </location>
</feature>
<gene>
    <name evidence="6" type="ORF">ACFQWB_01645</name>
</gene>
<evidence type="ECO:0000313" key="7">
    <source>
        <dbReference type="Proteomes" id="UP001596528"/>
    </source>
</evidence>
<keyword evidence="5" id="KW-0812">Transmembrane</keyword>
<dbReference type="Pfam" id="PF13416">
    <property type="entry name" value="SBP_bac_8"/>
    <property type="match status" value="1"/>
</dbReference>
<dbReference type="SUPFAM" id="SSF53850">
    <property type="entry name" value="Periplasmic binding protein-like II"/>
    <property type="match status" value="1"/>
</dbReference>
<name>A0ABW2UXQ0_9BACL</name>
<proteinExistence type="inferred from homology"/>
<accession>A0ABW2UXQ0</accession>
<sequence>MTEGKGVETVTISRKIGIAATALVIALLPFWRPGSAPSRSSAGDSSSGSLDALARDWTNELPEPVELTVELAVRPEEFRAFEALNEAYMSAMPGVTVRLTRVEGEPHEKWLKQAATGIAADLLLLDNDWVQRFASRGALQPVDLAELLDGRAANGPWSESVRWNGYDWAVPKDVDPYVWAYRPSEGKLTGKAAGAAETAVSDWLKHLQTDGGKSAGSLPLYFEPDDVHALPAYLWALGAAWTPIEPKRPDEQPDEDPANPERAAQLLELYLSGGAVGQAPETGTARAASAASGDWDAPAGGKGAESGNGAAGSGGGAPSASAAAAALDRGEVGALLMRYSDYRRTAGADWQWTVPDDGRGTALTGRSYAVTAASRYKEAAVDWVRFMTSPEAAMKLWQAEPKFPVGPIAYRPLSQGTEGDERRLPAIVAKGRMLPPHPELPDRIARLRTEMRRYLPRLGGEGREPDRPGAPPGARDWLDAAASAWSRDRTQIASGGGAADALRQAQAQTTG</sequence>
<dbReference type="EMBL" id="JBHTGQ010000002">
    <property type="protein sequence ID" value="MFC7748649.1"/>
    <property type="molecule type" value="Genomic_DNA"/>
</dbReference>
<feature type="transmembrane region" description="Helical" evidence="5">
    <location>
        <begin position="12"/>
        <end position="31"/>
    </location>
</feature>
<evidence type="ECO:0000256" key="4">
    <source>
        <dbReference type="SAM" id="MobiDB-lite"/>
    </source>
</evidence>
<dbReference type="PANTHER" id="PTHR30061">
    <property type="entry name" value="MALTOSE-BINDING PERIPLASMIC PROTEIN"/>
    <property type="match status" value="1"/>
</dbReference>
<organism evidence="6 7">
    <name type="scientific">Paenibacillus thermoaerophilus</name>
    <dbReference type="NCBI Taxonomy" id="1215385"/>
    <lineage>
        <taxon>Bacteria</taxon>
        <taxon>Bacillati</taxon>
        <taxon>Bacillota</taxon>
        <taxon>Bacilli</taxon>
        <taxon>Bacillales</taxon>
        <taxon>Paenibacillaceae</taxon>
        <taxon>Paenibacillus</taxon>
    </lineage>
</organism>
<dbReference type="Gene3D" id="3.40.190.10">
    <property type="entry name" value="Periplasmic binding protein-like II"/>
    <property type="match status" value="1"/>
</dbReference>
<feature type="region of interest" description="Disordered" evidence="4">
    <location>
        <begin position="278"/>
        <end position="320"/>
    </location>
</feature>
<evidence type="ECO:0000256" key="3">
    <source>
        <dbReference type="ARBA" id="ARBA00022729"/>
    </source>
</evidence>
<keyword evidence="7" id="KW-1185">Reference proteome</keyword>
<comment type="caution">
    <text evidence="6">The sequence shown here is derived from an EMBL/GenBank/DDBJ whole genome shotgun (WGS) entry which is preliminary data.</text>
</comment>
<evidence type="ECO:0000256" key="2">
    <source>
        <dbReference type="ARBA" id="ARBA00022448"/>
    </source>
</evidence>
<dbReference type="PANTHER" id="PTHR30061:SF50">
    <property type="entry name" value="MALTOSE_MALTODEXTRIN-BINDING PERIPLASMIC PROTEIN"/>
    <property type="match status" value="1"/>
</dbReference>
<evidence type="ECO:0000256" key="5">
    <source>
        <dbReference type="SAM" id="Phobius"/>
    </source>
</evidence>
<evidence type="ECO:0000313" key="6">
    <source>
        <dbReference type="EMBL" id="MFC7748649.1"/>
    </source>
</evidence>
<keyword evidence="2" id="KW-0813">Transport</keyword>
<dbReference type="InterPro" id="IPR006059">
    <property type="entry name" value="SBP"/>
</dbReference>
<dbReference type="Proteomes" id="UP001596528">
    <property type="component" value="Unassembled WGS sequence"/>
</dbReference>